<dbReference type="InterPro" id="IPR032675">
    <property type="entry name" value="LRR_dom_sf"/>
</dbReference>
<dbReference type="RefSeq" id="XP_044552179.1">
    <property type="nucleotide sequence ID" value="XM_044685906.1"/>
</dbReference>
<gene>
    <name evidence="1" type="ORF">C9374_001037</name>
</gene>
<dbReference type="GeneID" id="68093493"/>
<dbReference type="Proteomes" id="UP000816034">
    <property type="component" value="Unassembled WGS sequence"/>
</dbReference>
<evidence type="ECO:0000313" key="2">
    <source>
        <dbReference type="Proteomes" id="UP000816034"/>
    </source>
</evidence>
<accession>A0AA88GW91</accession>
<keyword evidence="2" id="KW-1185">Reference proteome</keyword>
<dbReference type="AlphaFoldDB" id="A0AA88GW91"/>
<dbReference type="SUPFAM" id="SSF52047">
    <property type="entry name" value="RNI-like"/>
    <property type="match status" value="1"/>
</dbReference>
<evidence type="ECO:0000313" key="1">
    <source>
        <dbReference type="EMBL" id="KAG2388187.1"/>
    </source>
</evidence>
<name>A0AA88GW91_NAELO</name>
<proteinExistence type="predicted"/>
<reference evidence="1 2" key="1">
    <citation type="journal article" date="2018" name="BMC Genomics">
        <title>The genome of Naegleria lovaniensis, the basis for a comparative approach to unravel pathogenicity factors of the human pathogenic amoeba N. fowleri.</title>
        <authorList>
            <person name="Liechti N."/>
            <person name="Schurch N."/>
            <person name="Bruggmann R."/>
            <person name="Wittwer M."/>
        </authorList>
    </citation>
    <scope>NUCLEOTIDE SEQUENCE [LARGE SCALE GENOMIC DNA]</scope>
    <source>
        <strain evidence="1 2">ATCC 30569</strain>
    </source>
</reference>
<organism evidence="1 2">
    <name type="scientific">Naegleria lovaniensis</name>
    <name type="common">Amoeba</name>
    <dbReference type="NCBI Taxonomy" id="51637"/>
    <lineage>
        <taxon>Eukaryota</taxon>
        <taxon>Discoba</taxon>
        <taxon>Heterolobosea</taxon>
        <taxon>Tetramitia</taxon>
        <taxon>Eutetramitia</taxon>
        <taxon>Vahlkampfiidae</taxon>
        <taxon>Naegleria</taxon>
    </lineage>
</organism>
<comment type="caution">
    <text evidence="1">The sequence shown here is derived from an EMBL/GenBank/DDBJ whole genome shotgun (WGS) entry which is preliminary data.</text>
</comment>
<sequence length="311" mass="36129">MCHLCWTEPGKFGTISIITNVTSLSIYVKYQATLLRNDHLIQFAGIQRKNLKELNLIGRSNVTGYGFKQSFQVQETLESLSVIENHALEFCYLQHLPKLKRLEVNGCPYFLRESLDNKQAMSIVFFTDLTHVCCDVDYTKHLVQSSKNLLVVDWSSSNQGYSHADHNFAAKELIVRSHQICQDRPNLQMNCLKIIMDDRDWGKILLYTLTHLEKSANIPLHLPSSMKMYLELGIEILADSVEDKQSKTRMYFQQLLNSMYTVRDQNRKDSYDNNSTPIAYKYFKPSWLNDHNVQYGQQQLVELLKRMLSSN</sequence>
<dbReference type="EMBL" id="PYSW02000011">
    <property type="protein sequence ID" value="KAG2388187.1"/>
    <property type="molecule type" value="Genomic_DNA"/>
</dbReference>
<protein>
    <submittedName>
        <fullName evidence="1">Uncharacterized protein</fullName>
    </submittedName>
</protein>
<dbReference type="Gene3D" id="3.80.10.10">
    <property type="entry name" value="Ribonuclease Inhibitor"/>
    <property type="match status" value="1"/>
</dbReference>